<evidence type="ECO:0000256" key="2">
    <source>
        <dbReference type="ARBA" id="ARBA00023315"/>
    </source>
</evidence>
<dbReference type="FunFam" id="3.30.70.250:FF:000001">
    <property type="entry name" value="Malonyl CoA-acyl carrier protein transacylase"/>
    <property type="match status" value="1"/>
</dbReference>
<keyword evidence="1 4" id="KW-0808">Transferase</keyword>
<keyword evidence="8" id="KW-1185">Reference proteome</keyword>
<evidence type="ECO:0000313" key="7">
    <source>
        <dbReference type="EMBL" id="QSO49836.1"/>
    </source>
</evidence>
<dbReference type="GO" id="GO:0006633">
    <property type="term" value="P:fatty acid biosynthetic process"/>
    <property type="evidence" value="ECO:0007669"/>
    <property type="project" value="TreeGrafter"/>
</dbReference>
<comment type="catalytic activity">
    <reaction evidence="3 4">
        <text>holo-[ACP] + malonyl-CoA = malonyl-[ACP] + CoA</text>
        <dbReference type="Rhea" id="RHEA:41792"/>
        <dbReference type="Rhea" id="RHEA-COMP:9623"/>
        <dbReference type="Rhea" id="RHEA-COMP:9685"/>
        <dbReference type="ChEBI" id="CHEBI:57287"/>
        <dbReference type="ChEBI" id="CHEBI:57384"/>
        <dbReference type="ChEBI" id="CHEBI:64479"/>
        <dbReference type="ChEBI" id="CHEBI:78449"/>
        <dbReference type="EC" id="2.3.1.39"/>
    </reaction>
</comment>
<dbReference type="InterPro" id="IPR024925">
    <property type="entry name" value="Malonyl_CoA-ACP_transAc"/>
</dbReference>
<dbReference type="InterPro" id="IPR016035">
    <property type="entry name" value="Acyl_Trfase/lysoPLipase"/>
</dbReference>
<dbReference type="EC" id="2.3.1.39" evidence="4"/>
<dbReference type="Gene3D" id="3.40.366.10">
    <property type="entry name" value="Malonyl-Coenzyme A Acyl Carrier Protein, domain 2"/>
    <property type="match status" value="1"/>
</dbReference>
<dbReference type="InterPro" id="IPR016036">
    <property type="entry name" value="Malonyl_transacylase_ACP-bd"/>
</dbReference>
<proteinExistence type="inferred from homology"/>
<name>A0A9X7W388_9BACL</name>
<evidence type="ECO:0000256" key="1">
    <source>
        <dbReference type="ARBA" id="ARBA00022679"/>
    </source>
</evidence>
<dbReference type="SMART" id="SM00827">
    <property type="entry name" value="PKS_AT"/>
    <property type="match status" value="1"/>
</dbReference>
<comment type="similarity">
    <text evidence="4">Belongs to the fabD family.</text>
</comment>
<protein>
    <recommendedName>
        <fullName evidence="4">Malonyl CoA-acyl carrier protein transacylase</fullName>
        <ecNumber evidence="4">2.3.1.39</ecNumber>
    </recommendedName>
</protein>
<sequence length="319" mass="33891">MSEEAVTVNLAFVFPGQGAQYVGMGRELAEQYPVAAKVFSEADEALGFALSEIIFTGPEDSLKLTYHAQPALLTVSIAAYRVFQDRTNRSAVVSAGHSLGEYSALVAAGVLDFQDAVRLVYQRGRFMDEAVPAGQGAMAAVLGLSEERLRTVCEEATDGDDLVEMANLNCPGQIAISGTAAAVGRASERARAAGAKRVIPLVVSGPFHCRLMRPAAGKLSAALAVTRFHAGQWPVVANVDAVARTDADSIRQALEQQLYMPVRFQDDVLAMQSMGADTYVEFGPGTVLSGLIRKIDKGLTTLHVENTASLEETLSVLAN</sequence>
<dbReference type="PIRSF" id="PIRSF000446">
    <property type="entry name" value="Mct"/>
    <property type="match status" value="1"/>
</dbReference>
<evidence type="ECO:0000313" key="8">
    <source>
        <dbReference type="Proteomes" id="UP000663505"/>
    </source>
</evidence>
<gene>
    <name evidence="7" type="primary">fabD</name>
    <name evidence="7" type="ORF">JZ786_11870</name>
</gene>
<evidence type="ECO:0000259" key="6">
    <source>
        <dbReference type="SMART" id="SM00827"/>
    </source>
</evidence>
<dbReference type="SUPFAM" id="SSF52151">
    <property type="entry name" value="FabD/lysophospholipase-like"/>
    <property type="match status" value="1"/>
</dbReference>
<dbReference type="InterPro" id="IPR050858">
    <property type="entry name" value="Mal-CoA-ACP_Trans/PKS_FabD"/>
</dbReference>
<dbReference type="EMBL" id="CP071182">
    <property type="protein sequence ID" value="QSO49836.1"/>
    <property type="molecule type" value="Genomic_DNA"/>
</dbReference>
<dbReference type="GO" id="GO:0004314">
    <property type="term" value="F:[acyl-carrier-protein] S-malonyltransferase activity"/>
    <property type="evidence" value="ECO:0007669"/>
    <property type="project" value="UniProtKB-EC"/>
</dbReference>
<evidence type="ECO:0000256" key="3">
    <source>
        <dbReference type="ARBA" id="ARBA00048462"/>
    </source>
</evidence>
<dbReference type="SUPFAM" id="SSF55048">
    <property type="entry name" value="Probable ACP-binding domain of malonyl-CoA ACP transacylase"/>
    <property type="match status" value="1"/>
</dbReference>
<dbReference type="NCBIfam" id="TIGR00128">
    <property type="entry name" value="fabD"/>
    <property type="match status" value="1"/>
</dbReference>
<dbReference type="InterPro" id="IPR001227">
    <property type="entry name" value="Ac_transferase_dom_sf"/>
</dbReference>
<organism evidence="7 8">
    <name type="scientific">Alicyclobacillus mengziensis</name>
    <dbReference type="NCBI Taxonomy" id="2931921"/>
    <lineage>
        <taxon>Bacteria</taxon>
        <taxon>Bacillati</taxon>
        <taxon>Bacillota</taxon>
        <taxon>Bacilli</taxon>
        <taxon>Bacillales</taxon>
        <taxon>Alicyclobacillaceae</taxon>
        <taxon>Alicyclobacillus</taxon>
    </lineage>
</organism>
<evidence type="ECO:0000256" key="5">
    <source>
        <dbReference type="PIRSR" id="PIRSR000446-1"/>
    </source>
</evidence>
<dbReference type="GO" id="GO:0005829">
    <property type="term" value="C:cytosol"/>
    <property type="evidence" value="ECO:0007669"/>
    <property type="project" value="TreeGrafter"/>
</dbReference>
<dbReference type="Pfam" id="PF00698">
    <property type="entry name" value="Acyl_transf_1"/>
    <property type="match status" value="1"/>
</dbReference>
<feature type="active site" evidence="5">
    <location>
        <position position="208"/>
    </location>
</feature>
<dbReference type="PANTHER" id="PTHR42681:SF1">
    <property type="entry name" value="MALONYL-COA-ACYL CARRIER PROTEIN TRANSACYLASE, MITOCHONDRIAL"/>
    <property type="match status" value="1"/>
</dbReference>
<dbReference type="InterPro" id="IPR004410">
    <property type="entry name" value="Malonyl_CoA-ACP_transAc_FabD"/>
</dbReference>
<evidence type="ECO:0000256" key="4">
    <source>
        <dbReference type="PIRNR" id="PIRNR000446"/>
    </source>
</evidence>
<feature type="active site" evidence="5">
    <location>
        <position position="98"/>
    </location>
</feature>
<dbReference type="AlphaFoldDB" id="A0A9X7W388"/>
<dbReference type="PANTHER" id="PTHR42681">
    <property type="entry name" value="MALONYL-COA-ACYL CARRIER PROTEIN TRANSACYLASE, MITOCHONDRIAL"/>
    <property type="match status" value="1"/>
</dbReference>
<feature type="domain" description="Malonyl-CoA:ACP transacylase (MAT)" evidence="6">
    <location>
        <begin position="13"/>
        <end position="319"/>
    </location>
</feature>
<keyword evidence="2 4" id="KW-0012">Acyltransferase</keyword>
<dbReference type="KEGG" id="afx:JZ786_11870"/>
<dbReference type="InterPro" id="IPR014043">
    <property type="entry name" value="Acyl_transferase_dom"/>
</dbReference>
<reference evidence="7 8" key="1">
    <citation type="submission" date="2021-02" db="EMBL/GenBank/DDBJ databases">
        <title>Alicyclobacillus curvatus sp. nov. and Alicyclobacillus mengziensis sp. nov., two acidophilic bacteria isolated from acid mine drainage.</title>
        <authorList>
            <person name="Huang Y."/>
        </authorList>
    </citation>
    <scope>NUCLEOTIDE SEQUENCE [LARGE SCALE GENOMIC DNA]</scope>
    <source>
        <strain evidence="7 8">S30H14</strain>
    </source>
</reference>
<dbReference type="Gene3D" id="3.30.70.250">
    <property type="entry name" value="Malonyl-CoA ACP transacylase, ACP-binding"/>
    <property type="match status" value="1"/>
</dbReference>
<accession>A0A9X7W388</accession>
<dbReference type="Proteomes" id="UP000663505">
    <property type="component" value="Chromosome"/>
</dbReference>